<evidence type="ECO:0000313" key="3">
    <source>
        <dbReference type="EMBL" id="WOO39944.1"/>
    </source>
</evidence>
<dbReference type="PANTHER" id="PTHR12558">
    <property type="entry name" value="CELL DIVISION CYCLE 16,23,27"/>
    <property type="match status" value="1"/>
</dbReference>
<dbReference type="Pfam" id="PF01663">
    <property type="entry name" value="Phosphodiest"/>
    <property type="match status" value="1"/>
</dbReference>
<dbReference type="Pfam" id="PF00515">
    <property type="entry name" value="TPR_1"/>
    <property type="match status" value="1"/>
</dbReference>
<name>A0AAQ3L5R6_9BACT</name>
<dbReference type="RefSeq" id="WP_317832005.1">
    <property type="nucleotide sequence ID" value="NZ_CP136920.1"/>
</dbReference>
<proteinExistence type="predicted"/>
<dbReference type="Gene3D" id="3.40.720.10">
    <property type="entry name" value="Alkaline Phosphatase, subunit A"/>
    <property type="match status" value="1"/>
</dbReference>
<reference evidence="3 4" key="1">
    <citation type="submission" date="2023-10" db="EMBL/GenBank/DDBJ databases">
        <title>Rubellicoccus peritrichatus gen. nov., sp. nov., isolated from an algae of coral reef tank.</title>
        <authorList>
            <person name="Luo J."/>
        </authorList>
    </citation>
    <scope>NUCLEOTIDE SEQUENCE [LARGE SCALE GENOMIC DNA]</scope>
    <source>
        <strain evidence="3 4">CR14</strain>
    </source>
</reference>
<dbReference type="EMBL" id="CP136920">
    <property type="protein sequence ID" value="WOO39944.1"/>
    <property type="molecule type" value="Genomic_DNA"/>
</dbReference>
<dbReference type="Pfam" id="PF13469">
    <property type="entry name" value="Sulfotransfer_3"/>
    <property type="match status" value="1"/>
</dbReference>
<evidence type="ECO:0000313" key="4">
    <source>
        <dbReference type="Proteomes" id="UP001304300"/>
    </source>
</evidence>
<dbReference type="Gene3D" id="1.25.40.10">
    <property type="entry name" value="Tetratricopeptide repeat domain"/>
    <property type="match status" value="2"/>
</dbReference>
<dbReference type="PROSITE" id="PS50293">
    <property type="entry name" value="TPR_REGION"/>
    <property type="match status" value="1"/>
</dbReference>
<sequence>MPERKVLLIGWDAADWNVARPLIEQGKMPALKKLMDDGVWGNLATIRPVLSPMLWTSIATGKRAWKHGIHGFSEPCPATGGIRPITNLSRKTKAVWNIFNQHGWKSNVIGWWPSHPAEPIDGVMVSNHFQQAVKNVDEDWPMRPGTVHPKELEEPLKEMRIHPAELENEHILPFIPKAAEIDQEKDKRMESCAKIIAEISGIHAAATACMQLEPWDYMAVYYDGIDHFGHGFMKYHPPRQPWVKEEEFELYKDVIEAGYRFHDMMLGVLMQIAGDDTTIMLISDHGFEPGNLRPQSIPNEPAGPAAEHSPYGIFCLRGPGIQKGERIYGASLLDIAPTILHLYGLPVGRDMDGKVLVNCFEEEQTVEFVDSWDDIEGDDGSHPAGAQLDAVESRESLKQLVDLGYIDEPNPDQGKAIDETIRELQYNLVQAYMDGGRYTEAARILEKQWDRWPEESRFGTKLLSCWLALEEADKSRKTFDLMLERKQAAAESAGKELKKLQEELKEKEEKGKKEAEEKGEEYKPEEISRSLQQKLRRLRGHAGTNPHALAYLNGCVLALEGKNEEALEMLKKAEAVQVANQPSLYSKMGDVHFELKNWDEAEKCYQKVLEIAPNSHDAHLGLAQICMQRGNHFEAAGEALASLELIFHNPKAHTVYGTALIQIGKPKLAEQTLLTAISQNPNYPLAHQRLAQLYDKVLKQPEKAKQHSEWAETAKQRIADIKSGKLVEKESLPEFPKITEVTGRLKEPDGQPLVVVSGLPRSGTSLMMQMLDAGGISIVTDKERVADESNPKGYYEDERVKKLPTEKDRSWLKECRGQAIKIIAPLLGFIPPVLPVKIIFMQRDPNEVITSQRTMLERDGKTGATTEDEALARTFAAQLAGVNQLTVARDKVELLVVGYADAVNDPKTVAQRVADFLGVDFDADKAAKVADKSLYRTKG</sequence>
<dbReference type="SUPFAM" id="SSF53649">
    <property type="entry name" value="Alkaline phosphatase-like"/>
    <property type="match status" value="1"/>
</dbReference>
<dbReference type="Proteomes" id="UP001304300">
    <property type="component" value="Chromosome"/>
</dbReference>
<dbReference type="SMART" id="SM00028">
    <property type="entry name" value="TPR"/>
    <property type="match status" value="5"/>
</dbReference>
<dbReference type="InterPro" id="IPR019734">
    <property type="entry name" value="TPR_rpt"/>
</dbReference>
<feature type="repeat" description="TPR" evidence="1">
    <location>
        <begin position="582"/>
        <end position="615"/>
    </location>
</feature>
<keyword evidence="1" id="KW-0802">TPR repeat</keyword>
<dbReference type="PANTHER" id="PTHR12558:SF13">
    <property type="entry name" value="CELL DIVISION CYCLE PROTEIN 27 HOMOLOG"/>
    <property type="match status" value="1"/>
</dbReference>
<dbReference type="InterPro" id="IPR011990">
    <property type="entry name" value="TPR-like_helical_dom_sf"/>
</dbReference>
<dbReference type="Gene3D" id="3.40.50.300">
    <property type="entry name" value="P-loop containing nucleotide triphosphate hydrolases"/>
    <property type="match status" value="1"/>
</dbReference>
<dbReference type="KEGG" id="puo:RZN69_15060"/>
<evidence type="ECO:0000256" key="2">
    <source>
        <dbReference type="SAM" id="MobiDB-lite"/>
    </source>
</evidence>
<dbReference type="InterPro" id="IPR017850">
    <property type="entry name" value="Alkaline_phosphatase_core_sf"/>
</dbReference>
<protein>
    <submittedName>
        <fullName evidence="3">Alkaline phosphatase family protein</fullName>
    </submittedName>
</protein>
<dbReference type="InterPro" id="IPR002591">
    <property type="entry name" value="Phosphodiest/P_Trfase"/>
</dbReference>
<organism evidence="3 4">
    <name type="scientific">Rubellicoccus peritrichatus</name>
    <dbReference type="NCBI Taxonomy" id="3080537"/>
    <lineage>
        <taxon>Bacteria</taxon>
        <taxon>Pseudomonadati</taxon>
        <taxon>Verrucomicrobiota</taxon>
        <taxon>Opitutia</taxon>
        <taxon>Puniceicoccales</taxon>
        <taxon>Cerasicoccaceae</taxon>
        <taxon>Rubellicoccus</taxon>
    </lineage>
</organism>
<dbReference type="InterPro" id="IPR027417">
    <property type="entry name" value="P-loop_NTPase"/>
</dbReference>
<dbReference type="SUPFAM" id="SSF48452">
    <property type="entry name" value="TPR-like"/>
    <property type="match status" value="2"/>
</dbReference>
<evidence type="ECO:0000256" key="1">
    <source>
        <dbReference type="PROSITE-ProRule" id="PRU00339"/>
    </source>
</evidence>
<feature type="region of interest" description="Disordered" evidence="2">
    <location>
        <begin position="504"/>
        <end position="526"/>
    </location>
</feature>
<dbReference type="PROSITE" id="PS50005">
    <property type="entry name" value="TPR"/>
    <property type="match status" value="1"/>
</dbReference>
<gene>
    <name evidence="3" type="ORF">RZN69_15060</name>
</gene>
<keyword evidence="4" id="KW-1185">Reference proteome</keyword>
<dbReference type="SUPFAM" id="SSF52540">
    <property type="entry name" value="P-loop containing nucleoside triphosphate hydrolases"/>
    <property type="match status" value="1"/>
</dbReference>
<dbReference type="AlphaFoldDB" id="A0AAQ3L5R6"/>
<accession>A0AAQ3L5R6</accession>